<feature type="region of interest" description="Disordered" evidence="1">
    <location>
        <begin position="1"/>
        <end position="95"/>
    </location>
</feature>
<evidence type="ECO:0000313" key="2">
    <source>
        <dbReference type="EMBL" id="PJF16917.1"/>
    </source>
</evidence>
<protein>
    <submittedName>
        <fullName evidence="2">Uncharacterized protein</fullName>
    </submittedName>
</protein>
<gene>
    <name evidence="2" type="ORF">PSACC_03252</name>
</gene>
<sequence length="95" mass="10453">MMPESEERPARKAPPHMRNHLRVSSPSDNLSPCSQKLMVDLVKGPKPRSFSSRLAQQPSKLSETEQEPGDNEEDVLEDSVQVPASPTRSVGGMTL</sequence>
<proteinExistence type="predicted"/>
<feature type="compositionally biased region" description="Polar residues" evidence="1">
    <location>
        <begin position="22"/>
        <end position="34"/>
    </location>
</feature>
<feature type="compositionally biased region" description="Basic and acidic residues" evidence="1">
    <location>
        <begin position="1"/>
        <end position="10"/>
    </location>
</feature>
<dbReference type="EMBL" id="MTSL01000201">
    <property type="protein sequence ID" value="PJF16917.1"/>
    <property type="molecule type" value="Genomic_DNA"/>
</dbReference>
<reference evidence="2 3" key="1">
    <citation type="submission" date="2016-10" db="EMBL/GenBank/DDBJ databases">
        <title>The genome of Paramicrosporidium saccamoebae is the missing link in understanding Cryptomycota and Microsporidia evolution.</title>
        <authorList>
            <person name="Quandt C.A."/>
            <person name="Beaudet D."/>
            <person name="Corsaro D."/>
            <person name="Michel R."/>
            <person name="Corradi N."/>
            <person name="James T."/>
        </authorList>
    </citation>
    <scope>NUCLEOTIDE SEQUENCE [LARGE SCALE GENOMIC DNA]</scope>
    <source>
        <strain evidence="2 3">KSL3</strain>
    </source>
</reference>
<evidence type="ECO:0000313" key="3">
    <source>
        <dbReference type="Proteomes" id="UP000240830"/>
    </source>
</evidence>
<feature type="compositionally biased region" description="Acidic residues" evidence="1">
    <location>
        <begin position="64"/>
        <end position="77"/>
    </location>
</feature>
<organism evidence="2 3">
    <name type="scientific">Paramicrosporidium saccamoebae</name>
    <dbReference type="NCBI Taxonomy" id="1246581"/>
    <lineage>
        <taxon>Eukaryota</taxon>
        <taxon>Fungi</taxon>
        <taxon>Fungi incertae sedis</taxon>
        <taxon>Cryptomycota</taxon>
        <taxon>Cryptomycota incertae sedis</taxon>
        <taxon>Paramicrosporidium</taxon>
    </lineage>
</organism>
<feature type="compositionally biased region" description="Polar residues" evidence="1">
    <location>
        <begin position="49"/>
        <end position="61"/>
    </location>
</feature>
<accession>A0A2H9TGL0</accession>
<dbReference type="AlphaFoldDB" id="A0A2H9TGL0"/>
<name>A0A2H9TGL0_9FUNG</name>
<dbReference type="Proteomes" id="UP000240830">
    <property type="component" value="Unassembled WGS sequence"/>
</dbReference>
<keyword evidence="3" id="KW-1185">Reference proteome</keyword>
<comment type="caution">
    <text evidence="2">The sequence shown here is derived from an EMBL/GenBank/DDBJ whole genome shotgun (WGS) entry which is preliminary data.</text>
</comment>
<feature type="compositionally biased region" description="Basic residues" evidence="1">
    <location>
        <begin position="11"/>
        <end position="21"/>
    </location>
</feature>
<evidence type="ECO:0000256" key="1">
    <source>
        <dbReference type="SAM" id="MobiDB-lite"/>
    </source>
</evidence>